<evidence type="ECO:0000256" key="11">
    <source>
        <dbReference type="SAM" id="SignalP"/>
    </source>
</evidence>
<feature type="compositionally biased region" description="Low complexity" evidence="10">
    <location>
        <begin position="416"/>
        <end position="431"/>
    </location>
</feature>
<proteinExistence type="predicted"/>
<feature type="chain" id="PRO_5047303629" evidence="11">
    <location>
        <begin position="31"/>
        <end position="613"/>
    </location>
</feature>
<dbReference type="PANTHER" id="PTHR31451">
    <property type="match status" value="1"/>
</dbReference>
<dbReference type="InterPro" id="IPR001547">
    <property type="entry name" value="Glyco_hydro_5"/>
</dbReference>
<comment type="caution">
    <text evidence="14">The sequence shown here is derived from an EMBL/GenBank/DDBJ whole genome shotgun (WGS) entry which is preliminary data.</text>
</comment>
<dbReference type="PROSITE" id="PS50853">
    <property type="entry name" value="FN3"/>
    <property type="match status" value="1"/>
</dbReference>
<dbReference type="SMART" id="SM00060">
    <property type="entry name" value="FN3"/>
    <property type="match status" value="1"/>
</dbReference>
<comment type="catalytic activity">
    <reaction evidence="1">
        <text>Endohydrolysis of (1-&gt;4)-beta-D-glucosidic linkages in cellulose, lichenin and cereal beta-D-glucans.</text>
        <dbReference type="EC" id="3.2.1.4"/>
    </reaction>
</comment>
<dbReference type="Pfam" id="PF26410">
    <property type="entry name" value="GH5_mannosidase"/>
    <property type="match status" value="1"/>
</dbReference>
<dbReference type="Gene3D" id="2.60.40.10">
    <property type="entry name" value="Immunoglobulins"/>
    <property type="match status" value="1"/>
</dbReference>
<dbReference type="CDD" id="cd00063">
    <property type="entry name" value="FN3"/>
    <property type="match status" value="1"/>
</dbReference>
<evidence type="ECO:0000256" key="1">
    <source>
        <dbReference type="ARBA" id="ARBA00000966"/>
    </source>
</evidence>
<dbReference type="SUPFAM" id="SSF49265">
    <property type="entry name" value="Fibronectin type III"/>
    <property type="match status" value="1"/>
</dbReference>
<feature type="domain" description="CBM2" evidence="13">
    <location>
        <begin position="506"/>
        <end position="613"/>
    </location>
</feature>
<evidence type="ECO:0000256" key="3">
    <source>
        <dbReference type="ARBA" id="ARBA00004613"/>
    </source>
</evidence>
<keyword evidence="8" id="KW-0326">Glycosidase</keyword>
<evidence type="ECO:0000259" key="13">
    <source>
        <dbReference type="PROSITE" id="PS51173"/>
    </source>
</evidence>
<dbReference type="PROSITE" id="PS51173">
    <property type="entry name" value="CBM2"/>
    <property type="match status" value="1"/>
</dbReference>
<accession>A0ABV9EHX3</accession>
<dbReference type="InterPro" id="IPR017853">
    <property type="entry name" value="GH"/>
</dbReference>
<dbReference type="InterPro" id="IPR008965">
    <property type="entry name" value="CBM2/CBM3_carb-bd_dom_sf"/>
</dbReference>
<evidence type="ECO:0000256" key="7">
    <source>
        <dbReference type="ARBA" id="ARBA00023277"/>
    </source>
</evidence>
<keyword evidence="15" id="KW-1185">Reference proteome</keyword>
<organism evidence="14 15">
    <name type="scientific">Sphaerisporangium corydalis</name>
    <dbReference type="NCBI Taxonomy" id="1441875"/>
    <lineage>
        <taxon>Bacteria</taxon>
        <taxon>Bacillati</taxon>
        <taxon>Actinomycetota</taxon>
        <taxon>Actinomycetes</taxon>
        <taxon>Streptosporangiales</taxon>
        <taxon>Streptosporangiaceae</taxon>
        <taxon>Sphaerisporangium</taxon>
    </lineage>
</organism>
<keyword evidence="5 11" id="KW-0732">Signal</keyword>
<dbReference type="SUPFAM" id="SSF51445">
    <property type="entry name" value="(Trans)glycosidases"/>
    <property type="match status" value="1"/>
</dbReference>
<reference evidence="15" key="1">
    <citation type="journal article" date="2019" name="Int. J. Syst. Evol. Microbiol.">
        <title>The Global Catalogue of Microorganisms (GCM) 10K type strain sequencing project: providing services to taxonomists for standard genome sequencing and annotation.</title>
        <authorList>
            <consortium name="The Broad Institute Genomics Platform"/>
            <consortium name="The Broad Institute Genome Sequencing Center for Infectious Disease"/>
            <person name="Wu L."/>
            <person name="Ma J."/>
        </authorList>
    </citation>
    <scope>NUCLEOTIDE SEQUENCE [LARGE SCALE GENOMIC DNA]</scope>
    <source>
        <strain evidence="15">CCUG 49560</strain>
    </source>
</reference>
<keyword evidence="6" id="KW-0378">Hydrolase</keyword>
<dbReference type="PROSITE" id="PS00561">
    <property type="entry name" value="CBM2_A"/>
    <property type="match status" value="1"/>
</dbReference>
<feature type="signal peptide" evidence="11">
    <location>
        <begin position="1"/>
        <end position="30"/>
    </location>
</feature>
<dbReference type="PANTHER" id="PTHR31451:SF39">
    <property type="entry name" value="MANNAN ENDO-1,4-BETA-MANNOSIDASE 1"/>
    <property type="match status" value="1"/>
</dbReference>
<dbReference type="Gene3D" id="3.20.20.80">
    <property type="entry name" value="Glycosidases"/>
    <property type="match status" value="1"/>
</dbReference>
<sequence length="613" mass="64532">MRHLSRLMTLAVAAGSLAAALVLPAVPAVAAPAAAAPAGFVSASGGKFILNGKDFRYGGSNNYYMIFGSQAMTDDVFADAKSMNLTVLRAWASLDIGSLDGSMPSVDGGPKADVYFQYWDPAARRPVYNDGATGLQRLDAVLAKAGQMGIKLILPFVNNWKEFGGMDQYVKWAGGQYHDEFYTSATIRQWYKDWIGHLLNRTNTVTGVKYKDDPAIFSWELGNEPRCINANLPASGTCTPTTLVNWVTEISAYVKSQDPNHMLSVGDEGFLARGNASDWLYNAADGVDHEAMTRVANIDYGTFHLYPNGWGRTADWGTQWIKDHAAAADAYGKPTILEEFGITGSDRDTVYKTWTSTVRTGTADGWNFWILTGVDWDGVSPYPDYDGFRVMYPSATATVLSGEAALISGSGGGGDTQAPTTPGTPTASTITSSGATLTWTASTDNTAVTGYDIVNAANTVLGSSTGATTTLTGLTPATSYTLRVIAKDAAGNRSTASASVTFTTTTGGGGGTCKVTYGANSWGGGFSASVTVTNTGTAPITAWTLRFTFPGNQQVTQGWSANWTQSGAVVTATNMPWNGSLAAGQSTGIGFNGSYTGTNTNPSSFTLNGQTCS</sequence>
<dbReference type="RefSeq" id="WP_262846336.1">
    <property type="nucleotide sequence ID" value="NZ_JANZYP010000045.1"/>
</dbReference>
<dbReference type="Proteomes" id="UP001595891">
    <property type="component" value="Unassembled WGS sequence"/>
</dbReference>
<feature type="region of interest" description="Disordered" evidence="10">
    <location>
        <begin position="408"/>
        <end position="431"/>
    </location>
</feature>
<dbReference type="InterPro" id="IPR012291">
    <property type="entry name" value="CBM2_carb-bd_dom_sf"/>
</dbReference>
<evidence type="ECO:0000313" key="14">
    <source>
        <dbReference type="EMBL" id="MFC4589161.1"/>
    </source>
</evidence>
<dbReference type="Gene3D" id="2.60.40.290">
    <property type="match status" value="1"/>
</dbReference>
<dbReference type="InterPro" id="IPR045053">
    <property type="entry name" value="MAN-like"/>
</dbReference>
<comment type="catalytic activity">
    <reaction evidence="2">
        <text>Random hydrolysis of (1-&gt;4)-beta-D-mannosidic linkages in mannans, galactomannans and glucomannans.</text>
        <dbReference type="EC" id="3.2.1.78"/>
    </reaction>
</comment>
<feature type="domain" description="Fibronectin type-III" evidence="12">
    <location>
        <begin position="421"/>
        <end position="507"/>
    </location>
</feature>
<dbReference type="InterPro" id="IPR003961">
    <property type="entry name" value="FN3_dom"/>
</dbReference>
<dbReference type="InterPro" id="IPR001919">
    <property type="entry name" value="CBD2"/>
</dbReference>
<comment type="subcellular location">
    <subcellularLocation>
        <location evidence="3">Secreted</location>
    </subcellularLocation>
</comment>
<dbReference type="SUPFAM" id="SSF49384">
    <property type="entry name" value="Carbohydrate-binding domain"/>
    <property type="match status" value="1"/>
</dbReference>
<dbReference type="InterPro" id="IPR018366">
    <property type="entry name" value="CBM2_CS"/>
</dbReference>
<evidence type="ECO:0000256" key="6">
    <source>
        <dbReference type="ARBA" id="ARBA00022801"/>
    </source>
</evidence>
<keyword evidence="7" id="KW-0119">Carbohydrate metabolism</keyword>
<gene>
    <name evidence="14" type="ORF">ACFO8L_23930</name>
</gene>
<evidence type="ECO:0000256" key="4">
    <source>
        <dbReference type="ARBA" id="ARBA00022525"/>
    </source>
</evidence>
<evidence type="ECO:0000256" key="5">
    <source>
        <dbReference type="ARBA" id="ARBA00022729"/>
    </source>
</evidence>
<evidence type="ECO:0000313" key="15">
    <source>
        <dbReference type="Proteomes" id="UP001595891"/>
    </source>
</evidence>
<dbReference type="SMART" id="SM00637">
    <property type="entry name" value="CBD_II"/>
    <property type="match status" value="1"/>
</dbReference>
<dbReference type="EMBL" id="JBHSFN010000015">
    <property type="protein sequence ID" value="MFC4589161.1"/>
    <property type="molecule type" value="Genomic_DNA"/>
</dbReference>
<keyword evidence="9" id="KW-0624">Polysaccharide degradation</keyword>
<evidence type="ECO:0000256" key="9">
    <source>
        <dbReference type="ARBA" id="ARBA00023326"/>
    </source>
</evidence>
<dbReference type="InterPro" id="IPR036116">
    <property type="entry name" value="FN3_sf"/>
</dbReference>
<evidence type="ECO:0000256" key="10">
    <source>
        <dbReference type="SAM" id="MobiDB-lite"/>
    </source>
</evidence>
<dbReference type="Pfam" id="PF00553">
    <property type="entry name" value="CBM_2"/>
    <property type="match status" value="1"/>
</dbReference>
<dbReference type="InterPro" id="IPR013783">
    <property type="entry name" value="Ig-like_fold"/>
</dbReference>
<evidence type="ECO:0000259" key="12">
    <source>
        <dbReference type="PROSITE" id="PS50853"/>
    </source>
</evidence>
<evidence type="ECO:0000256" key="2">
    <source>
        <dbReference type="ARBA" id="ARBA00001678"/>
    </source>
</evidence>
<evidence type="ECO:0000256" key="8">
    <source>
        <dbReference type="ARBA" id="ARBA00023295"/>
    </source>
</evidence>
<keyword evidence="4" id="KW-0964">Secreted</keyword>
<protein>
    <submittedName>
        <fullName evidence="14">Cellulose binding domain-containing protein</fullName>
    </submittedName>
</protein>
<name>A0ABV9EHX3_9ACTN</name>
<dbReference type="Pfam" id="PF00041">
    <property type="entry name" value="fn3"/>
    <property type="match status" value="1"/>
</dbReference>